<evidence type="ECO:0000313" key="3">
    <source>
        <dbReference type="Proteomes" id="UP000076761"/>
    </source>
</evidence>
<dbReference type="InterPro" id="IPR005162">
    <property type="entry name" value="Retrotrans_gag_dom"/>
</dbReference>
<feature type="non-terminal residue" evidence="2">
    <location>
        <position position="154"/>
    </location>
</feature>
<organism evidence="2 3">
    <name type="scientific">Neolentinus lepideus HHB14362 ss-1</name>
    <dbReference type="NCBI Taxonomy" id="1314782"/>
    <lineage>
        <taxon>Eukaryota</taxon>
        <taxon>Fungi</taxon>
        <taxon>Dikarya</taxon>
        <taxon>Basidiomycota</taxon>
        <taxon>Agaricomycotina</taxon>
        <taxon>Agaricomycetes</taxon>
        <taxon>Gloeophyllales</taxon>
        <taxon>Gloeophyllaceae</taxon>
        <taxon>Neolentinus</taxon>
    </lineage>
</organism>
<dbReference type="EMBL" id="KV425736">
    <property type="protein sequence ID" value="KZT17982.1"/>
    <property type="molecule type" value="Genomic_DNA"/>
</dbReference>
<keyword evidence="3" id="KW-1185">Reference proteome</keyword>
<dbReference type="AlphaFoldDB" id="A0A165M710"/>
<dbReference type="Proteomes" id="UP000076761">
    <property type="component" value="Unassembled WGS sequence"/>
</dbReference>
<name>A0A165M710_9AGAM</name>
<evidence type="ECO:0000313" key="2">
    <source>
        <dbReference type="EMBL" id="KZT17982.1"/>
    </source>
</evidence>
<dbReference type="STRING" id="1314782.A0A165M710"/>
<evidence type="ECO:0000259" key="1">
    <source>
        <dbReference type="Pfam" id="PF03732"/>
    </source>
</evidence>
<gene>
    <name evidence="2" type="ORF">NEOLEDRAFT_1050895</name>
</gene>
<reference evidence="2 3" key="1">
    <citation type="journal article" date="2016" name="Mol. Biol. Evol.">
        <title>Comparative Genomics of Early-Diverging Mushroom-Forming Fungi Provides Insights into the Origins of Lignocellulose Decay Capabilities.</title>
        <authorList>
            <person name="Nagy L.G."/>
            <person name="Riley R."/>
            <person name="Tritt A."/>
            <person name="Adam C."/>
            <person name="Daum C."/>
            <person name="Floudas D."/>
            <person name="Sun H."/>
            <person name="Yadav J.S."/>
            <person name="Pangilinan J."/>
            <person name="Larsson K.H."/>
            <person name="Matsuura K."/>
            <person name="Barry K."/>
            <person name="Labutti K."/>
            <person name="Kuo R."/>
            <person name="Ohm R.A."/>
            <person name="Bhattacharya S.S."/>
            <person name="Shirouzu T."/>
            <person name="Yoshinaga Y."/>
            <person name="Martin F.M."/>
            <person name="Grigoriev I.V."/>
            <person name="Hibbett D.S."/>
        </authorList>
    </citation>
    <scope>NUCLEOTIDE SEQUENCE [LARGE SCALE GENOMIC DNA]</scope>
    <source>
        <strain evidence="2 3">HHB14362 ss-1</strain>
    </source>
</reference>
<feature type="non-terminal residue" evidence="2">
    <location>
        <position position="1"/>
    </location>
</feature>
<dbReference type="Pfam" id="PF03732">
    <property type="entry name" value="Retrotrans_gag"/>
    <property type="match status" value="1"/>
</dbReference>
<dbReference type="OrthoDB" id="3267748at2759"/>
<protein>
    <recommendedName>
        <fullName evidence="1">Retrotransposon gag domain-containing protein</fullName>
    </recommendedName>
</protein>
<sequence>KFNKFMTEALTYIEDGHLPKRKHVQYISHHLEGKAYDFYNNTVSSNPRRWKTTKFFTGLFDYCFPVDFRDNLRMKIRRCHQDNRTVKEYVFELTELLNMIGTLSKRDKVVKLWGGFNKSIQAKLWDKEDLSPEHSSWETVIRNAERCEISLAAG</sequence>
<feature type="domain" description="Retrotransposon gag" evidence="1">
    <location>
        <begin position="26"/>
        <end position="117"/>
    </location>
</feature>
<accession>A0A165M710</accession>
<proteinExistence type="predicted"/>
<dbReference type="InParanoid" id="A0A165M710"/>